<comment type="caution">
    <text evidence="5">The sequence shown here is derived from an EMBL/GenBank/DDBJ whole genome shotgun (WGS) entry which is preliminary data.</text>
</comment>
<dbReference type="PROSITE" id="PS01124">
    <property type="entry name" value="HTH_ARAC_FAMILY_2"/>
    <property type="match status" value="1"/>
</dbReference>
<evidence type="ECO:0000256" key="3">
    <source>
        <dbReference type="ARBA" id="ARBA00023163"/>
    </source>
</evidence>
<evidence type="ECO:0000313" key="6">
    <source>
        <dbReference type="Proteomes" id="UP000632138"/>
    </source>
</evidence>
<proteinExistence type="predicted"/>
<sequence>MMSPDRFTVGPSGRALLADLGISLPDVLRRAGLPMAVYAHETAELSTAEFYAFWRALEEQAGDPLLPIRIGQAMRAEIFDPPLFAAFCSPSLSVAAARLATYKKLIGPLRLVVDGNGGDLRIEMHWPDAGQAPPVLLLMELIFWVALSRMATRDEIRPLRFAAPIDPGAVPASAYRDYLGTPIEHSTIPVVTFSRTDSERPFLTSNDRMWEYFEPALRRRLTEFEAEPSTAELVRQVLVRLLPAGSATVDAVARELALSGRTLQRRLRLEATSFQEVLRGTREELARHYLSTSRMSAGEISYLLGYDDTNSFYRAFHAWTGSTPDQISRAGRR</sequence>
<protein>
    <submittedName>
        <fullName evidence="5">AraC family transcriptional regulator ligand-binding domain-containing protein</fullName>
    </submittedName>
</protein>
<keyword evidence="1" id="KW-0805">Transcription regulation</keyword>
<keyword evidence="3" id="KW-0804">Transcription</keyword>
<accession>A0ABS2AL65</accession>
<dbReference type="Proteomes" id="UP000632138">
    <property type="component" value="Unassembled WGS sequence"/>
</dbReference>
<dbReference type="InterPro" id="IPR032687">
    <property type="entry name" value="AraC-type_N"/>
</dbReference>
<reference evidence="5 6" key="1">
    <citation type="submission" date="2021-01" db="EMBL/GenBank/DDBJ databases">
        <title>Actinoplanes sp. nov. LDG1-06 isolated from lichen.</title>
        <authorList>
            <person name="Saeng-In P."/>
            <person name="Phongsopitanun W."/>
            <person name="Kanchanasin P."/>
            <person name="Yuki M."/>
            <person name="Kudo T."/>
            <person name="Ohkuma M."/>
            <person name="Tanasupawat S."/>
        </authorList>
    </citation>
    <scope>NUCLEOTIDE SEQUENCE [LARGE SCALE GENOMIC DNA]</scope>
    <source>
        <strain evidence="5 6">LDG1-06</strain>
    </source>
</reference>
<organism evidence="5 6">
    <name type="scientific">Paractinoplanes ovalisporus</name>
    <dbReference type="NCBI Taxonomy" id="2810368"/>
    <lineage>
        <taxon>Bacteria</taxon>
        <taxon>Bacillati</taxon>
        <taxon>Actinomycetota</taxon>
        <taxon>Actinomycetes</taxon>
        <taxon>Micromonosporales</taxon>
        <taxon>Micromonosporaceae</taxon>
        <taxon>Paractinoplanes</taxon>
    </lineage>
</organism>
<evidence type="ECO:0000256" key="2">
    <source>
        <dbReference type="ARBA" id="ARBA00023125"/>
    </source>
</evidence>
<keyword evidence="6" id="KW-1185">Reference proteome</keyword>
<dbReference type="SMART" id="SM00342">
    <property type="entry name" value="HTH_ARAC"/>
    <property type="match status" value="1"/>
</dbReference>
<keyword evidence="2" id="KW-0238">DNA-binding</keyword>
<evidence type="ECO:0000313" key="5">
    <source>
        <dbReference type="EMBL" id="MBM2620557.1"/>
    </source>
</evidence>
<dbReference type="Gene3D" id="1.10.10.60">
    <property type="entry name" value="Homeodomain-like"/>
    <property type="match status" value="1"/>
</dbReference>
<dbReference type="SUPFAM" id="SSF46689">
    <property type="entry name" value="Homeodomain-like"/>
    <property type="match status" value="1"/>
</dbReference>
<feature type="domain" description="HTH araC/xylS-type" evidence="4">
    <location>
        <begin position="232"/>
        <end position="330"/>
    </location>
</feature>
<gene>
    <name evidence="5" type="ORF">JIG36_34155</name>
</gene>
<evidence type="ECO:0000256" key="1">
    <source>
        <dbReference type="ARBA" id="ARBA00023015"/>
    </source>
</evidence>
<dbReference type="InterPro" id="IPR018060">
    <property type="entry name" value="HTH_AraC"/>
</dbReference>
<dbReference type="Pfam" id="PF12833">
    <property type="entry name" value="HTH_18"/>
    <property type="match status" value="1"/>
</dbReference>
<dbReference type="PANTHER" id="PTHR47894:SF1">
    <property type="entry name" value="HTH-TYPE TRANSCRIPTIONAL REGULATOR VQSM"/>
    <property type="match status" value="1"/>
</dbReference>
<dbReference type="InterPro" id="IPR009057">
    <property type="entry name" value="Homeodomain-like_sf"/>
</dbReference>
<name>A0ABS2AL65_9ACTN</name>
<evidence type="ECO:0000259" key="4">
    <source>
        <dbReference type="PROSITE" id="PS01124"/>
    </source>
</evidence>
<dbReference type="Pfam" id="PF12625">
    <property type="entry name" value="Arabinose_bd"/>
    <property type="match status" value="1"/>
</dbReference>
<dbReference type="EMBL" id="JAENHP010000015">
    <property type="protein sequence ID" value="MBM2620557.1"/>
    <property type="molecule type" value="Genomic_DNA"/>
</dbReference>
<dbReference type="PANTHER" id="PTHR47894">
    <property type="entry name" value="HTH-TYPE TRANSCRIPTIONAL REGULATOR GADX"/>
    <property type="match status" value="1"/>
</dbReference>